<dbReference type="Gene3D" id="3.40.50.360">
    <property type="match status" value="1"/>
</dbReference>
<dbReference type="GeneID" id="78361759"/>
<feature type="domain" description="Flavodoxin-like" evidence="3">
    <location>
        <begin position="31"/>
        <end position="180"/>
    </location>
</feature>
<protein>
    <recommendedName>
        <fullName evidence="3">Flavodoxin-like domain-containing protein</fullName>
    </recommendedName>
</protein>
<dbReference type="SUPFAM" id="SSF52218">
    <property type="entry name" value="Flavoproteins"/>
    <property type="match status" value="1"/>
</dbReference>
<name>A0A227KPG7_9BURK</name>
<keyword evidence="1" id="KW-0285">Flavoprotein</keyword>
<dbReference type="RefSeq" id="WP_066593493.1">
    <property type="nucleotide sequence ID" value="NZ_CAJTBZ010000019.1"/>
</dbReference>
<proteinExistence type="predicted"/>
<dbReference type="Proteomes" id="UP000214610">
    <property type="component" value="Unassembled WGS sequence"/>
</dbReference>
<dbReference type="EMBL" id="NHMP01000003">
    <property type="protein sequence ID" value="OXE49854.1"/>
    <property type="molecule type" value="Genomic_DNA"/>
</dbReference>
<evidence type="ECO:0000256" key="1">
    <source>
        <dbReference type="ARBA" id="ARBA00022630"/>
    </source>
</evidence>
<accession>A0A227KPG7</accession>
<evidence type="ECO:0000259" key="3">
    <source>
        <dbReference type="Pfam" id="PF12682"/>
    </source>
</evidence>
<organism evidence="4 5">
    <name type="scientific">Turicimonas muris</name>
    <dbReference type="NCBI Taxonomy" id="1796652"/>
    <lineage>
        <taxon>Bacteria</taxon>
        <taxon>Pseudomonadati</taxon>
        <taxon>Pseudomonadota</taxon>
        <taxon>Betaproteobacteria</taxon>
        <taxon>Burkholderiales</taxon>
        <taxon>Sutterellaceae</taxon>
        <taxon>Turicimonas</taxon>
    </lineage>
</organism>
<evidence type="ECO:0000313" key="4">
    <source>
        <dbReference type="EMBL" id="OXE49854.1"/>
    </source>
</evidence>
<keyword evidence="2" id="KW-0288">FMN</keyword>
<comment type="caution">
    <text evidence="4">The sequence shown here is derived from an EMBL/GenBank/DDBJ whole genome shotgun (WGS) entry which is preliminary data.</text>
</comment>
<dbReference type="AlphaFoldDB" id="A0A227KPG7"/>
<dbReference type="GO" id="GO:0010181">
    <property type="term" value="F:FMN binding"/>
    <property type="evidence" value="ECO:0007669"/>
    <property type="project" value="InterPro"/>
</dbReference>
<sequence>MLKRRQVIGTVFSAAALSILPVSAQNLRKGIIVVYSRTGNTFGLAQRIHEKTGYPILRLQLVKPYAENYNDMTYLARDEIRSDARREIATKIPDLSGYTDIYVGGPYWWGGLDVPMRTFLKDHPLEGKRIHPFITSGSSSPRGAIEDIRRLCPKATIEPHFYSSNSEVSSALNNLDKWIEESLKG</sequence>
<evidence type="ECO:0000313" key="5">
    <source>
        <dbReference type="Proteomes" id="UP000214610"/>
    </source>
</evidence>
<dbReference type="PANTHER" id="PTHR39201:SF1">
    <property type="entry name" value="FLAVODOXIN-LIKE DOMAIN-CONTAINING PROTEIN"/>
    <property type="match status" value="1"/>
</dbReference>
<dbReference type="InterPro" id="IPR029039">
    <property type="entry name" value="Flavoprotein-like_sf"/>
</dbReference>
<dbReference type="InterPro" id="IPR008254">
    <property type="entry name" value="Flavodoxin/NO_synth"/>
</dbReference>
<reference evidence="5" key="1">
    <citation type="submission" date="2017-05" db="EMBL/GenBank/DDBJ databases">
        <title>Improved OligoMM genomes.</title>
        <authorList>
            <person name="Garzetti D."/>
        </authorList>
    </citation>
    <scope>NUCLEOTIDE SEQUENCE [LARGE SCALE GENOMIC DNA]</scope>
    <source>
        <strain evidence="5">YL45</strain>
    </source>
</reference>
<gene>
    <name evidence="4" type="ORF">ADH67_06940</name>
</gene>
<keyword evidence="5" id="KW-1185">Reference proteome</keyword>
<dbReference type="PANTHER" id="PTHR39201">
    <property type="entry name" value="EXPORTED PROTEIN-RELATED"/>
    <property type="match status" value="1"/>
</dbReference>
<dbReference type="Pfam" id="PF12682">
    <property type="entry name" value="Flavodoxin_4"/>
    <property type="match status" value="1"/>
</dbReference>
<evidence type="ECO:0000256" key="2">
    <source>
        <dbReference type="ARBA" id="ARBA00022643"/>
    </source>
</evidence>